<dbReference type="Proteomes" id="UP000766570">
    <property type="component" value="Unassembled WGS sequence"/>
</dbReference>
<protein>
    <recommendedName>
        <fullName evidence="3">Cell wall-binding repeat-containing protein</fullName>
    </recommendedName>
</protein>
<comment type="caution">
    <text evidence="1">The sequence shown here is derived from an EMBL/GenBank/DDBJ whole genome shotgun (WGS) entry which is preliminary data.</text>
</comment>
<accession>A0ABS4WF03</accession>
<name>A0ABS4WF03_9MICC</name>
<evidence type="ECO:0000313" key="1">
    <source>
        <dbReference type="EMBL" id="MBP2374755.1"/>
    </source>
</evidence>
<dbReference type="RefSeq" id="WP_209907838.1">
    <property type="nucleotide sequence ID" value="NZ_BAAAMI010000017.1"/>
</dbReference>
<reference evidence="1 2" key="1">
    <citation type="submission" date="2021-03" db="EMBL/GenBank/DDBJ databases">
        <title>Sequencing the genomes of 1000 actinobacteria strains.</title>
        <authorList>
            <person name="Klenk H.-P."/>
        </authorList>
    </citation>
    <scope>NUCLEOTIDE SEQUENCE [LARGE SCALE GENOMIC DNA]</scope>
    <source>
        <strain evidence="1 2">DSM 15454</strain>
    </source>
</reference>
<evidence type="ECO:0008006" key="3">
    <source>
        <dbReference type="Google" id="ProtNLM"/>
    </source>
</evidence>
<organism evidence="1 2">
    <name type="scientific">Paeniglutamicibacter psychrophenolicus</name>
    <dbReference type="NCBI Taxonomy" id="257454"/>
    <lineage>
        <taxon>Bacteria</taxon>
        <taxon>Bacillati</taxon>
        <taxon>Actinomycetota</taxon>
        <taxon>Actinomycetes</taxon>
        <taxon>Micrococcales</taxon>
        <taxon>Micrococcaceae</taxon>
        <taxon>Paeniglutamicibacter</taxon>
    </lineage>
</organism>
<sequence length="466" mass="49866">MADPVPGFGRIGGDAEDMALKSSQAFFEKAPAVVVLGKDGAQETAAGRARELGVPLLVAPEGAPEETSSDQQAFASEVERLGARTLIAYGSLSASLAGGLEIVDGSAPDADLPEIEPAEGATESGFAVVVREGEKAGDAAGPALATAQAAGADLHTMESGDPRAAKNQEFFQNHAESDLYAIGNGFGKTKDFSALAATAAAGKQLPGGGQIVFPDRRMVALYGTPGTASLGLLGEQDVDGAIKRAKKYAAKYQPHSKEEVQPAFEIIATVASASAGKDGKYSSYVPVERLEPWVKAAQKAGVYVVLDLQPGLNDFLTQAKHYERLLTYPNVGIAYDPEWRLKPGQRHLAQIGSVDAAELNRANDWLAELTRKHKLPQKIVILHQFTQSMIRDRSTLDTSHPELALVVHADGNGTPGMKMATWKNLRRDLPDGIWMGWKNFIDEDSPTFTPKKTFDIDPKPWFVSYQ</sequence>
<evidence type="ECO:0000313" key="2">
    <source>
        <dbReference type="Proteomes" id="UP000766570"/>
    </source>
</evidence>
<keyword evidence="2" id="KW-1185">Reference proteome</keyword>
<proteinExistence type="predicted"/>
<dbReference type="EMBL" id="JAGIOE010000001">
    <property type="protein sequence ID" value="MBP2374755.1"/>
    <property type="molecule type" value="Genomic_DNA"/>
</dbReference>
<gene>
    <name evidence="1" type="ORF">JOF46_002667</name>
</gene>